<feature type="non-terminal residue" evidence="1">
    <location>
        <position position="1"/>
    </location>
</feature>
<evidence type="ECO:0008006" key="3">
    <source>
        <dbReference type="Google" id="ProtNLM"/>
    </source>
</evidence>
<dbReference type="Gene3D" id="3.40.50.1820">
    <property type="entry name" value="alpha/beta hydrolase"/>
    <property type="match status" value="1"/>
</dbReference>
<organism evidence="1 2">
    <name type="scientific">Taxus chinensis</name>
    <name type="common">Chinese yew</name>
    <name type="synonym">Taxus wallichiana var. chinensis</name>
    <dbReference type="NCBI Taxonomy" id="29808"/>
    <lineage>
        <taxon>Eukaryota</taxon>
        <taxon>Viridiplantae</taxon>
        <taxon>Streptophyta</taxon>
        <taxon>Embryophyta</taxon>
        <taxon>Tracheophyta</taxon>
        <taxon>Spermatophyta</taxon>
        <taxon>Pinopsida</taxon>
        <taxon>Pinidae</taxon>
        <taxon>Conifers II</taxon>
        <taxon>Cupressales</taxon>
        <taxon>Taxaceae</taxon>
        <taxon>Taxus</taxon>
    </lineage>
</organism>
<dbReference type="EMBL" id="JAHRHJ020000004">
    <property type="protein sequence ID" value="KAH9319805.1"/>
    <property type="molecule type" value="Genomic_DNA"/>
</dbReference>
<gene>
    <name evidence="1" type="ORF">KI387_021574</name>
</gene>
<dbReference type="InterPro" id="IPR008547">
    <property type="entry name" value="DUF829_TMEM53"/>
</dbReference>
<feature type="non-terminal residue" evidence="1">
    <location>
        <position position="285"/>
    </location>
</feature>
<dbReference type="PANTHER" id="PTHR12265">
    <property type="entry name" value="TRANSMEMBRANE PROTEIN 53"/>
    <property type="match status" value="1"/>
</dbReference>
<evidence type="ECO:0000313" key="2">
    <source>
        <dbReference type="Proteomes" id="UP000824469"/>
    </source>
</evidence>
<proteinExistence type="predicted"/>
<dbReference type="Pfam" id="PF05705">
    <property type="entry name" value="DUF829"/>
    <property type="match status" value="1"/>
</dbReference>
<evidence type="ECO:0000313" key="1">
    <source>
        <dbReference type="EMBL" id="KAH9319805.1"/>
    </source>
</evidence>
<dbReference type="AlphaFoldDB" id="A0AA38LF94"/>
<protein>
    <recommendedName>
        <fullName evidence="3">Transmembrane protein 53</fullName>
    </recommendedName>
</protein>
<dbReference type="OMA" id="KSTHHLC"/>
<comment type="caution">
    <text evidence="1">The sequence shown here is derived from an EMBL/GenBank/DDBJ whole genome shotgun (WGS) entry which is preliminary data.</text>
</comment>
<accession>A0AA38LF94</accession>
<name>A0AA38LF94_TAXCH</name>
<reference evidence="1 2" key="1">
    <citation type="journal article" date="2021" name="Nat. Plants">
        <title>The Taxus genome provides insights into paclitaxel biosynthesis.</title>
        <authorList>
            <person name="Xiong X."/>
            <person name="Gou J."/>
            <person name="Liao Q."/>
            <person name="Li Y."/>
            <person name="Zhou Q."/>
            <person name="Bi G."/>
            <person name="Li C."/>
            <person name="Du R."/>
            <person name="Wang X."/>
            <person name="Sun T."/>
            <person name="Guo L."/>
            <person name="Liang H."/>
            <person name="Lu P."/>
            <person name="Wu Y."/>
            <person name="Zhang Z."/>
            <person name="Ro D.K."/>
            <person name="Shang Y."/>
            <person name="Huang S."/>
            <person name="Yan J."/>
        </authorList>
    </citation>
    <scope>NUCLEOTIDE SEQUENCE [LARGE SCALE GENOMIC DNA]</scope>
    <source>
        <strain evidence="1">Ta-2019</strain>
    </source>
</reference>
<dbReference type="SUPFAM" id="SSF53474">
    <property type="entry name" value="alpha/beta-Hydrolases"/>
    <property type="match status" value="1"/>
</dbReference>
<dbReference type="PANTHER" id="PTHR12265:SF11">
    <property type="entry name" value="ALPHA_BETA-HYDROLASES SUPERFAMILY PROTEIN"/>
    <property type="match status" value="1"/>
</dbReference>
<keyword evidence="2" id="KW-1185">Reference proteome</keyword>
<dbReference type="InterPro" id="IPR029058">
    <property type="entry name" value="AB_hydrolase_fold"/>
</dbReference>
<dbReference type="Proteomes" id="UP000824469">
    <property type="component" value="Unassembled WGS sequence"/>
</dbReference>
<sequence length="285" mass="32089">HSFSFSSSPYTAEGRSFHTWHWLSGDSNGNEENKFSADTKPVMTVVLLGWLGAQQKHLKKYAEWYHARGIHAVTFVVPVNDLLSFKPGERVEHHLAKLAQELASWMSGKENDGRERHIMFHTFSNAGWLSYGVILEQFLMMGNFYKKIKGCVIDSAPEPEPKPQVWALGFSAALLKKRSPLLHSANENAVENSEKTDANVTKPTEQTDAPFSEVALLAMLEKFFSVMLKLPYVQRRLAEVTSILSKNQPPCPQLYIYSSADRVIPAESVESFMKEQKKAGKMVIA</sequence>